<evidence type="ECO:0000313" key="1">
    <source>
        <dbReference type="EMBL" id="CAF4346856.1"/>
    </source>
</evidence>
<comment type="caution">
    <text evidence="1">The sequence shown here is derived from an EMBL/GenBank/DDBJ whole genome shotgun (WGS) entry which is preliminary data.</text>
</comment>
<accession>A0A820KPR4</accession>
<reference evidence="1" key="1">
    <citation type="submission" date="2021-02" db="EMBL/GenBank/DDBJ databases">
        <authorList>
            <person name="Nowell W R."/>
        </authorList>
    </citation>
    <scope>NUCLEOTIDE SEQUENCE</scope>
</reference>
<sequence>NTSIQQLEQFFYWAFQTALAKSNENLEIAFMKRNGSTFPSQFINDFISSTNNDN</sequence>
<proteinExistence type="predicted"/>
<protein>
    <submittedName>
        <fullName evidence="1">Uncharacterized protein</fullName>
    </submittedName>
</protein>
<gene>
    <name evidence="1" type="ORF">FNK824_LOCUS42202</name>
</gene>
<name>A0A820KPR4_9BILA</name>
<organism evidence="1 2">
    <name type="scientific">Rotaria sordida</name>
    <dbReference type="NCBI Taxonomy" id="392033"/>
    <lineage>
        <taxon>Eukaryota</taxon>
        <taxon>Metazoa</taxon>
        <taxon>Spiralia</taxon>
        <taxon>Gnathifera</taxon>
        <taxon>Rotifera</taxon>
        <taxon>Eurotatoria</taxon>
        <taxon>Bdelloidea</taxon>
        <taxon>Philodinida</taxon>
        <taxon>Philodinidae</taxon>
        <taxon>Rotaria</taxon>
    </lineage>
</organism>
<dbReference type="Proteomes" id="UP000663874">
    <property type="component" value="Unassembled WGS sequence"/>
</dbReference>
<dbReference type="AlphaFoldDB" id="A0A820KPR4"/>
<dbReference type="EMBL" id="CAJOBE010047617">
    <property type="protein sequence ID" value="CAF4346856.1"/>
    <property type="molecule type" value="Genomic_DNA"/>
</dbReference>
<evidence type="ECO:0000313" key="2">
    <source>
        <dbReference type="Proteomes" id="UP000663874"/>
    </source>
</evidence>
<feature type="non-terminal residue" evidence="1">
    <location>
        <position position="1"/>
    </location>
</feature>